<accession>A0AAU9J5W0</accession>
<feature type="region of interest" description="Disordered" evidence="2">
    <location>
        <begin position="294"/>
        <end position="414"/>
    </location>
</feature>
<evidence type="ECO:0000313" key="3">
    <source>
        <dbReference type="EMBL" id="CAG9318917.1"/>
    </source>
</evidence>
<keyword evidence="1" id="KW-0175">Coiled coil</keyword>
<name>A0AAU9J5W0_9CILI</name>
<feature type="compositionally biased region" description="Polar residues" evidence="2">
    <location>
        <begin position="316"/>
        <end position="356"/>
    </location>
</feature>
<sequence>MHRYNSRQIKLIDAKTWKNTLKEAMKRLNQLELESRLRKETFKTTKLYRWATEGMETTQIALYVVMNSHMETAIGAMHRMRAGFNSSNECAFTRHLCSNPKCTTCEIAESEEHILVDCPLYAGHRKEMIEGIVKALQGLAEEEIAPLLRNWQTPQPTSPQAQPPPAPQTIDPPHVPQAVQLQHPSQTPQNIQSLQSPQSDQLPLHLKSPQSLHSAQVQSSHPKSSQSLQAVQVQHSAQAIGASQSLNPTQSLQAPQTIQLSHLESQQSLQPKQVQHSTQVLMHPSQLLQVSQPIQTPHSDSLQSMQSLQMQHSTQAQSSLAPQATTPSHTPQAIQLQHPTQTPRNLRTLQSSQSDQLPPHLETPQPLQSTQVQSSRSRSPQSLQTVQVQYSAQTTSASQSLHPPQPLQAPQTVQSLCSESLQSKQIQHSIQEQNVPHSLHPLQLLQVSQPIQTLHSGILQSLQSSQTLHSTQTTIQVPQPLHPSQPLQATHLARPIQAPQLKQPIRSESPQPLQSTGAQHLAQTLLMMQSTHPAPLPSQSTHSPHPTQQMHPLQVLQTEQVTQVTLHPWQELQPVLELDELNLEDMIQGWMEQDWVVADSQMEMKQSRPVQSTQEDPQRTPTNLAAPIYWSNGDNAGSARDEDEEVEDAGNVKLLDILLCSCRYERIAYSWIERGKRDVVQEIDRIVKLYHMEILKERAAMHITFKDAPVMTQRKITTWIKIDP</sequence>
<reference evidence="3" key="1">
    <citation type="submission" date="2021-09" db="EMBL/GenBank/DDBJ databases">
        <authorList>
            <consortium name="AG Swart"/>
            <person name="Singh M."/>
            <person name="Singh A."/>
            <person name="Seah K."/>
            <person name="Emmerich C."/>
        </authorList>
    </citation>
    <scope>NUCLEOTIDE SEQUENCE</scope>
    <source>
        <strain evidence="3">ATCC30299</strain>
    </source>
</reference>
<feature type="compositionally biased region" description="Polar residues" evidence="2">
    <location>
        <begin position="179"/>
        <end position="191"/>
    </location>
</feature>
<feature type="compositionally biased region" description="Low complexity" evidence="2">
    <location>
        <begin position="298"/>
        <end position="315"/>
    </location>
</feature>
<dbReference type="AlphaFoldDB" id="A0AAU9J5W0"/>
<feature type="compositionally biased region" description="Polar residues" evidence="2">
    <location>
        <begin position="608"/>
        <end position="623"/>
    </location>
</feature>
<comment type="caution">
    <text evidence="3">The sequence shown here is derived from an EMBL/GenBank/DDBJ whole genome shotgun (WGS) entry which is preliminary data.</text>
</comment>
<feature type="compositionally biased region" description="Low complexity" evidence="2">
    <location>
        <begin position="367"/>
        <end position="400"/>
    </location>
</feature>
<evidence type="ECO:0000313" key="4">
    <source>
        <dbReference type="Proteomes" id="UP001162131"/>
    </source>
</evidence>
<proteinExistence type="predicted"/>
<feature type="region of interest" description="Disordered" evidence="2">
    <location>
        <begin position="608"/>
        <end position="641"/>
    </location>
</feature>
<feature type="coiled-coil region" evidence="1">
    <location>
        <begin position="14"/>
        <end position="41"/>
    </location>
</feature>
<dbReference type="Proteomes" id="UP001162131">
    <property type="component" value="Unassembled WGS sequence"/>
</dbReference>
<organism evidence="3 4">
    <name type="scientific">Blepharisma stoltei</name>
    <dbReference type="NCBI Taxonomy" id="1481888"/>
    <lineage>
        <taxon>Eukaryota</taxon>
        <taxon>Sar</taxon>
        <taxon>Alveolata</taxon>
        <taxon>Ciliophora</taxon>
        <taxon>Postciliodesmatophora</taxon>
        <taxon>Heterotrichea</taxon>
        <taxon>Heterotrichida</taxon>
        <taxon>Blepharismidae</taxon>
        <taxon>Blepharisma</taxon>
    </lineage>
</organism>
<evidence type="ECO:0000256" key="1">
    <source>
        <dbReference type="SAM" id="Coils"/>
    </source>
</evidence>
<gene>
    <name evidence="3" type="ORF">BSTOLATCC_MIC22276</name>
</gene>
<feature type="compositionally biased region" description="Low complexity" evidence="2">
    <location>
        <begin position="192"/>
        <end position="206"/>
    </location>
</feature>
<feature type="region of interest" description="Disordered" evidence="2">
    <location>
        <begin position="151"/>
        <end position="232"/>
    </location>
</feature>
<evidence type="ECO:0008006" key="5">
    <source>
        <dbReference type="Google" id="ProtNLM"/>
    </source>
</evidence>
<protein>
    <recommendedName>
        <fullName evidence="5">Reverse transcriptase zinc-binding domain-containing protein</fullName>
    </recommendedName>
</protein>
<feature type="compositionally biased region" description="Polar residues" evidence="2">
    <location>
        <begin position="208"/>
        <end position="232"/>
    </location>
</feature>
<keyword evidence="4" id="KW-1185">Reference proteome</keyword>
<dbReference type="EMBL" id="CAJZBQ010000021">
    <property type="protein sequence ID" value="CAG9318917.1"/>
    <property type="molecule type" value="Genomic_DNA"/>
</dbReference>
<evidence type="ECO:0000256" key="2">
    <source>
        <dbReference type="SAM" id="MobiDB-lite"/>
    </source>
</evidence>